<evidence type="ECO:0000313" key="2">
    <source>
        <dbReference type="EMBL" id="QSQ13535.1"/>
    </source>
</evidence>
<feature type="compositionally biased region" description="Polar residues" evidence="1">
    <location>
        <begin position="188"/>
        <end position="199"/>
    </location>
</feature>
<proteinExistence type="predicted"/>
<evidence type="ECO:0000256" key="1">
    <source>
        <dbReference type="SAM" id="MobiDB-lite"/>
    </source>
</evidence>
<dbReference type="Proteomes" id="UP000663090">
    <property type="component" value="Chromosome"/>
</dbReference>
<dbReference type="EMBL" id="CP071091">
    <property type="protein sequence ID" value="QSQ13535.1"/>
    <property type="molecule type" value="Genomic_DNA"/>
</dbReference>
<keyword evidence="3" id="KW-1185">Reference proteome</keyword>
<organism evidence="2 3">
    <name type="scientific">Myxococcus landrumensis</name>
    <dbReference type="NCBI Taxonomy" id="2813577"/>
    <lineage>
        <taxon>Bacteria</taxon>
        <taxon>Pseudomonadati</taxon>
        <taxon>Myxococcota</taxon>
        <taxon>Myxococcia</taxon>
        <taxon>Myxococcales</taxon>
        <taxon>Cystobacterineae</taxon>
        <taxon>Myxococcaceae</taxon>
        <taxon>Myxococcus</taxon>
    </lineage>
</organism>
<evidence type="ECO:0008006" key="4">
    <source>
        <dbReference type="Google" id="ProtNLM"/>
    </source>
</evidence>
<name>A0ABX7N480_9BACT</name>
<gene>
    <name evidence="2" type="ORF">JY572_35215</name>
</gene>
<feature type="region of interest" description="Disordered" evidence="1">
    <location>
        <begin position="188"/>
        <end position="207"/>
    </location>
</feature>
<dbReference type="RefSeq" id="WP_206715323.1">
    <property type="nucleotide sequence ID" value="NZ_CP071091.1"/>
</dbReference>
<sequence>MKPIYLIALLALGSVSCVDDYPKLQILQSTPPEPDCSIPDNRQLLSGSLNLALAGNYTMGLIITSNVVETPVAVGEPVTDPDGNAIYVTELDLSYRTDPELNIPSATLPIYGSFRAAGDGAMLLNIFTSDALQALRAATGGPNVVDALVTLKVRGKMLDGTKVETNEVTYSVLVGNVPFTCPAGKSVESPTQACDQRGQNGVLPACT</sequence>
<dbReference type="PROSITE" id="PS51257">
    <property type="entry name" value="PROKAR_LIPOPROTEIN"/>
    <property type="match status" value="1"/>
</dbReference>
<accession>A0ABX7N480</accession>
<protein>
    <recommendedName>
        <fullName evidence="4">Lipoprotein</fullName>
    </recommendedName>
</protein>
<evidence type="ECO:0000313" key="3">
    <source>
        <dbReference type="Proteomes" id="UP000663090"/>
    </source>
</evidence>
<reference evidence="2 3" key="1">
    <citation type="submission" date="2021-02" db="EMBL/GenBank/DDBJ databases">
        <title>De Novo genome assembly of isolated myxobacteria.</title>
        <authorList>
            <person name="Stevens D.C."/>
        </authorList>
    </citation>
    <scope>NUCLEOTIDE SEQUENCE [LARGE SCALE GENOMIC DNA]</scope>
    <source>
        <strain evidence="2 3">SCHIC003</strain>
    </source>
</reference>